<evidence type="ECO:0000313" key="14">
    <source>
        <dbReference type="EMBL" id="MFC5063571.1"/>
    </source>
</evidence>
<name>A0ABV9YLU8_9PSEU</name>
<reference evidence="15" key="1">
    <citation type="journal article" date="2019" name="Int. J. Syst. Evol. Microbiol.">
        <title>The Global Catalogue of Microorganisms (GCM) 10K type strain sequencing project: providing services to taxonomists for standard genome sequencing and annotation.</title>
        <authorList>
            <consortium name="The Broad Institute Genomics Platform"/>
            <consortium name="The Broad Institute Genome Sequencing Center for Infectious Disease"/>
            <person name="Wu L."/>
            <person name="Ma J."/>
        </authorList>
    </citation>
    <scope>NUCLEOTIDE SEQUENCE [LARGE SCALE GENOMIC DNA]</scope>
    <source>
        <strain evidence="15">CGMCC 4.7093</strain>
    </source>
</reference>
<keyword evidence="3 12" id="KW-0004">4Fe-4S</keyword>
<evidence type="ECO:0000256" key="6">
    <source>
        <dbReference type="ARBA" id="ARBA00023004"/>
    </source>
</evidence>
<keyword evidence="7 12" id="KW-0411">Iron-sulfur</keyword>
<evidence type="ECO:0000256" key="4">
    <source>
        <dbReference type="ARBA" id="ARBA00022490"/>
    </source>
</evidence>
<keyword evidence="15" id="KW-1185">Reference proteome</keyword>
<evidence type="ECO:0000256" key="7">
    <source>
        <dbReference type="ARBA" id="ARBA00023014"/>
    </source>
</evidence>
<feature type="binding site" evidence="12">
    <location>
        <position position="53"/>
    </location>
    <ligand>
        <name>[4Fe-4S] cluster</name>
        <dbReference type="ChEBI" id="CHEBI:49883"/>
    </ligand>
</feature>
<keyword evidence="8 12" id="KW-0805">Transcription regulation</keyword>
<evidence type="ECO:0000256" key="1">
    <source>
        <dbReference type="ARBA" id="ARBA00004496"/>
    </source>
</evidence>
<evidence type="ECO:0000313" key="15">
    <source>
        <dbReference type="Proteomes" id="UP001595947"/>
    </source>
</evidence>
<dbReference type="Pfam" id="PF02467">
    <property type="entry name" value="Whib"/>
    <property type="match status" value="1"/>
</dbReference>
<comment type="PTM">
    <text evidence="12">Upon Fe-S cluster removal intramolecular disulfide bonds are formed.</text>
</comment>
<keyword evidence="6 12" id="KW-0408">Iron</keyword>
<feature type="binding site" evidence="12">
    <location>
        <position position="62"/>
    </location>
    <ligand>
        <name>[4Fe-4S] cluster</name>
        <dbReference type="ChEBI" id="CHEBI:49883"/>
    </ligand>
</feature>
<comment type="subcellular location">
    <subcellularLocation>
        <location evidence="1 12">Cytoplasm</location>
    </subcellularLocation>
</comment>
<accession>A0ABV9YLU8</accession>
<evidence type="ECO:0000256" key="9">
    <source>
        <dbReference type="ARBA" id="ARBA00023125"/>
    </source>
</evidence>
<protein>
    <recommendedName>
        <fullName evidence="12">Transcriptional regulator WhiB</fullName>
    </recommendedName>
</protein>
<dbReference type="Proteomes" id="UP001595947">
    <property type="component" value="Unassembled WGS sequence"/>
</dbReference>
<evidence type="ECO:0000259" key="13">
    <source>
        <dbReference type="PROSITE" id="PS51674"/>
    </source>
</evidence>
<evidence type="ECO:0000256" key="12">
    <source>
        <dbReference type="HAMAP-Rule" id="MF_01479"/>
    </source>
</evidence>
<keyword evidence="10 12" id="KW-1015">Disulfide bond</keyword>
<evidence type="ECO:0000256" key="10">
    <source>
        <dbReference type="ARBA" id="ARBA00023157"/>
    </source>
</evidence>
<comment type="PTM">
    <text evidence="12">The Fe-S cluster can be nitrosylated by nitric oxide (NO).</text>
</comment>
<evidence type="ECO:0000256" key="2">
    <source>
        <dbReference type="ARBA" id="ARBA00006597"/>
    </source>
</evidence>
<dbReference type="PROSITE" id="PS51674">
    <property type="entry name" value="4FE4S_WBL"/>
    <property type="match status" value="1"/>
</dbReference>
<keyword evidence="4 12" id="KW-0963">Cytoplasm</keyword>
<dbReference type="PANTHER" id="PTHR38839">
    <property type="entry name" value="TRANSCRIPTIONAL REGULATOR WHID-RELATED"/>
    <property type="match status" value="1"/>
</dbReference>
<organism evidence="14 15">
    <name type="scientific">Actinomycetospora atypica</name>
    <dbReference type="NCBI Taxonomy" id="1290095"/>
    <lineage>
        <taxon>Bacteria</taxon>
        <taxon>Bacillati</taxon>
        <taxon>Actinomycetota</taxon>
        <taxon>Actinomycetes</taxon>
        <taxon>Pseudonocardiales</taxon>
        <taxon>Pseudonocardiaceae</taxon>
        <taxon>Actinomycetospora</taxon>
    </lineage>
</organism>
<comment type="similarity">
    <text evidence="2 12">Belongs to the WhiB family.</text>
</comment>
<evidence type="ECO:0000256" key="8">
    <source>
        <dbReference type="ARBA" id="ARBA00023015"/>
    </source>
</evidence>
<dbReference type="PANTHER" id="PTHR38839:SF5">
    <property type="entry name" value="TRANSCRIPTIONAL REGULATOR WHID"/>
    <property type="match status" value="1"/>
</dbReference>
<evidence type="ECO:0000256" key="5">
    <source>
        <dbReference type="ARBA" id="ARBA00022723"/>
    </source>
</evidence>
<dbReference type="HAMAP" id="MF_01479">
    <property type="entry name" value="WhiB"/>
    <property type="match status" value="1"/>
</dbReference>
<keyword evidence="9 12" id="KW-0238">DNA-binding</keyword>
<keyword evidence="11 12" id="KW-0804">Transcription</keyword>
<evidence type="ECO:0000256" key="11">
    <source>
        <dbReference type="ARBA" id="ARBA00023163"/>
    </source>
</evidence>
<gene>
    <name evidence="12" type="primary">whiB</name>
    <name evidence="14" type="ORF">ACFPBZ_15220</name>
</gene>
<evidence type="ECO:0000256" key="3">
    <source>
        <dbReference type="ARBA" id="ARBA00022485"/>
    </source>
</evidence>
<feature type="domain" description="4Fe-4S Wbl-type" evidence="13">
    <location>
        <begin position="22"/>
        <end position="86"/>
    </location>
</feature>
<comment type="caution">
    <text evidence="14">The sequence shown here is derived from an EMBL/GenBank/DDBJ whole genome shotgun (WGS) entry which is preliminary data.</text>
</comment>
<proteinExistence type="inferred from homology"/>
<dbReference type="RefSeq" id="WP_378036917.1">
    <property type="nucleotide sequence ID" value="NZ_JBHSIV010000014.1"/>
</dbReference>
<dbReference type="InterPro" id="IPR034768">
    <property type="entry name" value="4FE4S_WBL"/>
</dbReference>
<feature type="binding site" evidence="12">
    <location>
        <position position="56"/>
    </location>
    <ligand>
        <name>[4Fe-4S] cluster</name>
        <dbReference type="ChEBI" id="CHEBI:49883"/>
    </ligand>
</feature>
<feature type="binding site" evidence="12">
    <location>
        <position position="23"/>
    </location>
    <ligand>
        <name>[4Fe-4S] cluster</name>
        <dbReference type="ChEBI" id="CHEBI:49883"/>
    </ligand>
</feature>
<sequence length="99" mass="11835">MAPVTRLPRPTEFHWDWQRLGSCRGMDVESFFHPDGERGMRRRERDERAKQVCARCPVMEPCRAWARQVQEPFGVWGGESEDERQAVIRADRRSDRRMF</sequence>
<keyword evidence="5 12" id="KW-0479">Metal-binding</keyword>
<dbReference type="InterPro" id="IPR003482">
    <property type="entry name" value="Whib"/>
</dbReference>
<comment type="function">
    <text evidence="12">Acts as a transcriptional regulator. Probably redox-responsive. The apo- but not holo-form probably binds DNA.</text>
</comment>
<dbReference type="EMBL" id="JBHSIV010000014">
    <property type="protein sequence ID" value="MFC5063571.1"/>
    <property type="molecule type" value="Genomic_DNA"/>
</dbReference>
<comment type="cofactor">
    <cofactor evidence="12">
        <name>[4Fe-4S] cluster</name>
        <dbReference type="ChEBI" id="CHEBI:49883"/>
    </cofactor>
    <text evidence="12">Binds 1 [4Fe-4S] cluster per subunit. Following nitrosylation of the [4Fe-4S] cluster binds 1 [4Fe-8(NO)] cluster per subunit.</text>
</comment>